<organism evidence="7 8">
    <name type="scientific">Methylophilus rhizosphaerae</name>
    <dbReference type="NCBI Taxonomy" id="492660"/>
    <lineage>
        <taxon>Bacteria</taxon>
        <taxon>Pseudomonadati</taxon>
        <taxon>Pseudomonadota</taxon>
        <taxon>Betaproteobacteria</taxon>
        <taxon>Nitrosomonadales</taxon>
        <taxon>Methylophilaceae</taxon>
        <taxon>Methylophilus</taxon>
    </lineage>
</organism>
<comment type="similarity">
    <text evidence="2 6">Belongs to the universal ribosomal protein uL10 family.</text>
</comment>
<evidence type="ECO:0000313" key="8">
    <source>
        <dbReference type="Proteomes" id="UP000198629"/>
    </source>
</evidence>
<dbReference type="STRING" id="492660.SAMN05192566_2720"/>
<dbReference type="GO" id="GO:0070180">
    <property type="term" value="F:large ribosomal subunit rRNA binding"/>
    <property type="evidence" value="ECO:0007669"/>
    <property type="project" value="UniProtKB-UniRule"/>
</dbReference>
<evidence type="ECO:0000256" key="4">
    <source>
        <dbReference type="ARBA" id="ARBA00023274"/>
    </source>
</evidence>
<keyword evidence="6" id="KW-0694">RNA-binding</keyword>
<dbReference type="Proteomes" id="UP000198629">
    <property type="component" value="Unassembled WGS sequence"/>
</dbReference>
<evidence type="ECO:0000256" key="3">
    <source>
        <dbReference type="ARBA" id="ARBA00022980"/>
    </source>
</evidence>
<evidence type="ECO:0000313" key="7">
    <source>
        <dbReference type="EMBL" id="SDK86889.1"/>
    </source>
</evidence>
<name>A0A1G9FEU5_9PROT</name>
<dbReference type="InterPro" id="IPR047865">
    <property type="entry name" value="Ribosomal_uL10_bac_type"/>
</dbReference>
<comment type="subunit">
    <text evidence="6">Part of the ribosomal stalk of the 50S ribosomal subunit. The N-terminus interacts with L11 and the large rRNA to form the base of the stalk. The C-terminus forms an elongated spine to which L12 dimers bind in a sequential fashion forming a multimeric L10(L12)X complex.</text>
</comment>
<dbReference type="InterPro" id="IPR022973">
    <property type="entry name" value="Ribosomal_uL10_bac"/>
</dbReference>
<evidence type="ECO:0000256" key="1">
    <source>
        <dbReference type="ARBA" id="ARBA00002633"/>
    </source>
</evidence>
<keyword evidence="8" id="KW-1185">Reference proteome</keyword>
<dbReference type="AlphaFoldDB" id="A0A1G9FEU5"/>
<sequence>MAIPNTGYFHALNKDAVSGSMQIGLSLTEGEQTLSLNLTEKKEVVAEVGAQVANAQSIVLAEYRGIGVANMTKLRADARAAGVYLRVLKNTLVRRAVEGTPFAVLADDMVGPLVYGISTDPVAAAKVLNNFAKDNELFVLKAGAMANERLDVAGVKALAATLGREELLSKLAGTLNEIPTKFARAVAAVRDEKEKQAA</sequence>
<dbReference type="PANTHER" id="PTHR11560">
    <property type="entry name" value="39S RIBOSOMAL PROTEIN L10, MITOCHONDRIAL"/>
    <property type="match status" value="1"/>
</dbReference>
<dbReference type="Pfam" id="PF00466">
    <property type="entry name" value="Ribosomal_L10"/>
    <property type="match status" value="1"/>
</dbReference>
<reference evidence="8" key="1">
    <citation type="submission" date="2016-10" db="EMBL/GenBank/DDBJ databases">
        <authorList>
            <person name="Varghese N."/>
            <person name="Submissions S."/>
        </authorList>
    </citation>
    <scope>NUCLEOTIDE SEQUENCE [LARGE SCALE GENOMIC DNA]</scope>
    <source>
        <strain evidence="8">CBMB127</strain>
    </source>
</reference>
<dbReference type="GO" id="GO:0005840">
    <property type="term" value="C:ribosome"/>
    <property type="evidence" value="ECO:0007669"/>
    <property type="project" value="UniProtKB-KW"/>
</dbReference>
<dbReference type="GO" id="GO:0006412">
    <property type="term" value="P:translation"/>
    <property type="evidence" value="ECO:0007669"/>
    <property type="project" value="UniProtKB-UniRule"/>
</dbReference>
<dbReference type="HAMAP" id="MF_00362">
    <property type="entry name" value="Ribosomal_uL10"/>
    <property type="match status" value="1"/>
</dbReference>
<keyword evidence="3 6" id="KW-0689">Ribosomal protein</keyword>
<dbReference type="SUPFAM" id="SSF160369">
    <property type="entry name" value="Ribosomal protein L10-like"/>
    <property type="match status" value="1"/>
</dbReference>
<dbReference type="Gene3D" id="3.30.70.1730">
    <property type="match status" value="1"/>
</dbReference>
<comment type="function">
    <text evidence="1 6">Forms part of the ribosomal stalk, playing a central role in the interaction of the ribosome with GTP-bound translation factors.</text>
</comment>
<dbReference type="NCBIfam" id="NF000955">
    <property type="entry name" value="PRK00099.1-1"/>
    <property type="match status" value="1"/>
</dbReference>
<dbReference type="InterPro" id="IPR043141">
    <property type="entry name" value="Ribosomal_uL10-like_sf"/>
</dbReference>
<proteinExistence type="inferred from homology"/>
<keyword evidence="4 6" id="KW-0687">Ribonucleoprotein</keyword>
<dbReference type="InterPro" id="IPR001790">
    <property type="entry name" value="Ribosomal_uL10"/>
</dbReference>
<dbReference type="EMBL" id="FNFX01000008">
    <property type="protein sequence ID" value="SDK86889.1"/>
    <property type="molecule type" value="Genomic_DNA"/>
</dbReference>
<protein>
    <recommendedName>
        <fullName evidence="5 6">Large ribosomal subunit protein uL10</fullName>
    </recommendedName>
</protein>
<evidence type="ECO:0000256" key="2">
    <source>
        <dbReference type="ARBA" id="ARBA00008889"/>
    </source>
</evidence>
<evidence type="ECO:0000256" key="6">
    <source>
        <dbReference type="HAMAP-Rule" id="MF_00362"/>
    </source>
</evidence>
<accession>A0A1G9FEU5</accession>
<dbReference type="CDD" id="cd05797">
    <property type="entry name" value="Ribosomal_L10"/>
    <property type="match status" value="1"/>
</dbReference>
<keyword evidence="6" id="KW-0699">rRNA-binding</keyword>
<dbReference type="GO" id="GO:1990904">
    <property type="term" value="C:ribonucleoprotein complex"/>
    <property type="evidence" value="ECO:0007669"/>
    <property type="project" value="UniProtKB-KW"/>
</dbReference>
<evidence type="ECO:0000256" key="5">
    <source>
        <dbReference type="ARBA" id="ARBA00035202"/>
    </source>
</evidence>
<gene>
    <name evidence="6" type="primary">rplJ</name>
    <name evidence="7" type="ORF">SAMN05192566_2720</name>
</gene>
<dbReference type="Gene3D" id="6.10.250.2350">
    <property type="match status" value="1"/>
</dbReference>